<dbReference type="EMBL" id="CAJRAF010000002">
    <property type="protein sequence ID" value="CAG4998406.1"/>
    <property type="molecule type" value="Genomic_DNA"/>
</dbReference>
<keyword evidence="1" id="KW-0472">Membrane</keyword>
<feature type="transmembrane region" description="Helical" evidence="1">
    <location>
        <begin position="172"/>
        <end position="193"/>
    </location>
</feature>
<proteinExistence type="predicted"/>
<evidence type="ECO:0000313" key="3">
    <source>
        <dbReference type="Proteomes" id="UP000680038"/>
    </source>
</evidence>
<dbReference type="InterPro" id="IPR011989">
    <property type="entry name" value="ARM-like"/>
</dbReference>
<dbReference type="InterPro" id="IPR036259">
    <property type="entry name" value="MFS_trans_sf"/>
</dbReference>
<keyword evidence="3" id="KW-1185">Reference proteome</keyword>
<sequence length="948" mass="108605">MERLEKIWKWLNVKHEERELVFLLIAYSFFMGGATAIFYTVVASSFLVSFDRSVLPNVYIVGGVFLYALGMSVGRLQKVVPYDRLAEYMLAFLVITILLMLGVYHLTGSIWVFYVLFIWNRVFVLVNGVTFWAVVAKLFNMQQSKRLSGLINSGDVISSVIAYLAIPIAIHLIGTEALLVVTVGFLMVCGAIIRRIHNRYIVKGENEEVQVEEIKPIRTDQQLNPSYYRNIFLLALLPVFALFYVEYIFFTESRLIFPDKQLLASFLGLFFGICAIFELLIKTFLYNYIVRKYGLTAGILILPVSLVFGFGLAAVYGLTYDTAAIFFACIALSRFFMSAIRKAISDPVYQVLYQPIHSSIRLQIQGRIEGRAKSIGGLAAGIILMIFTYWVKLDVLWLSLIFLFTALVWTVIAFNGQVSYRQVIRDKIFPDKKNKTITSGITKYLPSVKTYDELIALAVSSKDSDRLEAATGLGSSLRFLSFRYLIPLMQDPKPQVREAAIHAAGEMKRPELWPYLFEQLDFDRYSSIAASALEKSGAPLIKQIEKFFLSGTESKLRQIRLLNIVEGIGGEEAIRFLRRNIFNPDRFIREKVVDSLRNLGYMCTLSEQTYLVQELDDHLRTLAWLLAAQEDLSAEYDYDSQLIINIEREKKRIVLKAFTILEVVFSPKFKVITLLNDDEEDDVRDYLIEICGLMLPEDVKNKLLPVLESDNPGEMLESFQEIYPQDTLSVEERLKDVVNKDYTRISRWTKSVAIKELKQYDATSTTPILVANAMSSSKVISETSFYVLRIVNYERFSSLYKVIENQKDTFHKKIMEPLDWLSSEEDLLICKLRRLRTMPQLQDLSNEDLQRILLNSRYFKVEQDDVIDLRKSCSGENVSMLVTYGKLAFSKNIEVNEGQIWNVTEHVSLGVVLIPNVIQDTEFYILESYILDDLGIEMSGKELVLSQQ</sequence>
<feature type="transmembrane region" description="Helical" evidence="1">
    <location>
        <begin position="293"/>
        <end position="316"/>
    </location>
</feature>
<feature type="transmembrane region" description="Helical" evidence="1">
    <location>
        <begin position="111"/>
        <end position="135"/>
    </location>
</feature>
<organism evidence="2 3">
    <name type="scientific">Dyadobacter helix</name>
    <dbReference type="NCBI Taxonomy" id="2822344"/>
    <lineage>
        <taxon>Bacteria</taxon>
        <taxon>Pseudomonadati</taxon>
        <taxon>Bacteroidota</taxon>
        <taxon>Cytophagia</taxon>
        <taxon>Cytophagales</taxon>
        <taxon>Spirosomataceae</taxon>
        <taxon>Dyadobacter</taxon>
    </lineage>
</organism>
<feature type="transmembrane region" description="Helical" evidence="1">
    <location>
        <begin position="231"/>
        <end position="250"/>
    </location>
</feature>
<evidence type="ECO:0000256" key="1">
    <source>
        <dbReference type="SAM" id="Phobius"/>
    </source>
</evidence>
<gene>
    <name evidence="2" type="ORF">DYBT9275_01994</name>
</gene>
<feature type="transmembrane region" description="Helical" evidence="1">
    <location>
        <begin position="262"/>
        <end position="281"/>
    </location>
</feature>
<feature type="transmembrane region" description="Helical" evidence="1">
    <location>
        <begin position="397"/>
        <end position="418"/>
    </location>
</feature>
<feature type="transmembrane region" description="Helical" evidence="1">
    <location>
        <begin position="374"/>
        <end position="391"/>
    </location>
</feature>
<dbReference type="AlphaFoldDB" id="A0A916JES2"/>
<dbReference type="SUPFAM" id="SSF48371">
    <property type="entry name" value="ARM repeat"/>
    <property type="match status" value="1"/>
</dbReference>
<feature type="transmembrane region" description="Helical" evidence="1">
    <location>
        <begin position="147"/>
        <end position="166"/>
    </location>
</feature>
<keyword evidence="1" id="KW-1133">Transmembrane helix</keyword>
<name>A0A916JES2_9BACT</name>
<dbReference type="RefSeq" id="WP_215238675.1">
    <property type="nucleotide sequence ID" value="NZ_CAJRAF010000002.1"/>
</dbReference>
<feature type="transmembrane region" description="Helical" evidence="1">
    <location>
        <begin position="54"/>
        <end position="73"/>
    </location>
</feature>
<protein>
    <recommendedName>
        <fullName evidence="4">ATP/ADP translocase</fullName>
    </recommendedName>
</protein>
<keyword evidence="1" id="KW-0812">Transmembrane</keyword>
<dbReference type="Pfam" id="PF13646">
    <property type="entry name" value="HEAT_2"/>
    <property type="match status" value="1"/>
</dbReference>
<dbReference type="CDD" id="cd06174">
    <property type="entry name" value="MFS"/>
    <property type="match status" value="1"/>
</dbReference>
<comment type="caution">
    <text evidence="2">The sequence shown here is derived from an EMBL/GenBank/DDBJ whole genome shotgun (WGS) entry which is preliminary data.</text>
</comment>
<feature type="transmembrane region" description="Helical" evidence="1">
    <location>
        <begin position="85"/>
        <end position="105"/>
    </location>
</feature>
<dbReference type="Proteomes" id="UP000680038">
    <property type="component" value="Unassembled WGS sequence"/>
</dbReference>
<accession>A0A916JES2</accession>
<feature type="transmembrane region" description="Helical" evidence="1">
    <location>
        <begin position="322"/>
        <end position="340"/>
    </location>
</feature>
<dbReference type="Gene3D" id="1.25.10.10">
    <property type="entry name" value="Leucine-rich Repeat Variant"/>
    <property type="match status" value="1"/>
</dbReference>
<reference evidence="2" key="1">
    <citation type="submission" date="2021-04" db="EMBL/GenBank/DDBJ databases">
        <authorList>
            <person name="Rodrigo-Torres L."/>
            <person name="Arahal R. D."/>
            <person name="Lucena T."/>
        </authorList>
    </citation>
    <scope>NUCLEOTIDE SEQUENCE</scope>
    <source>
        <strain evidence="2">CECT 9275</strain>
    </source>
</reference>
<feature type="transmembrane region" description="Helical" evidence="1">
    <location>
        <begin position="20"/>
        <end position="42"/>
    </location>
</feature>
<evidence type="ECO:0000313" key="2">
    <source>
        <dbReference type="EMBL" id="CAG4998406.1"/>
    </source>
</evidence>
<evidence type="ECO:0008006" key="4">
    <source>
        <dbReference type="Google" id="ProtNLM"/>
    </source>
</evidence>
<dbReference type="SUPFAM" id="SSF103473">
    <property type="entry name" value="MFS general substrate transporter"/>
    <property type="match status" value="1"/>
</dbReference>
<dbReference type="InterPro" id="IPR016024">
    <property type="entry name" value="ARM-type_fold"/>
</dbReference>